<evidence type="ECO:0000313" key="10">
    <source>
        <dbReference type="EMBL" id="MEK8131286.1"/>
    </source>
</evidence>
<gene>
    <name evidence="10" type="ORF">WMW72_25595</name>
</gene>
<dbReference type="InterPro" id="IPR043429">
    <property type="entry name" value="ArtM/GltK/GlnP/TcyL/YhdX-like"/>
</dbReference>
<sequence length="218" mass="23938">MDWTTVKTIFPDLMAGAGITLLLSLLSILLGTLLGFGLAQMRLSHSRVLRGIAFFYTWLFRGLPLLIILFGVYYALPLGIKLSAFEAGLLGMTLNAAAYKAEILRSGLLAVPKGQIEAAEAIGMNPWQVSWKIRLPQMARVVIPTYISNSIALLKGSAQLSVITVPDLMLRAQSHFSSTYRAMETIGTAGIIYLVMTSLLMVLQAWSEKKLKVSQKLY</sequence>
<evidence type="ECO:0000256" key="1">
    <source>
        <dbReference type="ARBA" id="ARBA00004651"/>
    </source>
</evidence>
<dbReference type="PROSITE" id="PS50928">
    <property type="entry name" value="ABC_TM1"/>
    <property type="match status" value="1"/>
</dbReference>
<accession>A0ABU9DQZ4</accession>
<dbReference type="InterPro" id="IPR000515">
    <property type="entry name" value="MetI-like"/>
</dbReference>
<dbReference type="InterPro" id="IPR035906">
    <property type="entry name" value="MetI-like_sf"/>
</dbReference>
<dbReference type="Pfam" id="PF00528">
    <property type="entry name" value="BPD_transp_1"/>
    <property type="match status" value="1"/>
</dbReference>
<keyword evidence="6 8" id="KW-1133">Transmembrane helix</keyword>
<dbReference type="PANTHER" id="PTHR30614:SF0">
    <property type="entry name" value="L-CYSTINE TRANSPORT SYSTEM PERMEASE PROTEIN TCYL"/>
    <property type="match status" value="1"/>
</dbReference>
<feature type="transmembrane region" description="Helical" evidence="8">
    <location>
        <begin position="51"/>
        <end position="76"/>
    </location>
</feature>
<dbReference type="Proteomes" id="UP001469365">
    <property type="component" value="Unassembled WGS sequence"/>
</dbReference>
<dbReference type="EMBL" id="JBBPCC010000020">
    <property type="protein sequence ID" value="MEK8131286.1"/>
    <property type="molecule type" value="Genomic_DNA"/>
</dbReference>
<dbReference type="RefSeq" id="WP_341418421.1">
    <property type="nucleotide sequence ID" value="NZ_JBBPCC010000020.1"/>
</dbReference>
<keyword evidence="2 8" id="KW-0813">Transport</keyword>
<proteinExistence type="inferred from homology"/>
<comment type="similarity">
    <text evidence="8">Belongs to the binding-protein-dependent transport system permease family.</text>
</comment>
<keyword evidence="7 8" id="KW-0472">Membrane</keyword>
<organism evidence="10 11">
    <name type="scientific">Paenibacillus filicis</name>
    <dbReference type="NCBI Taxonomy" id="669464"/>
    <lineage>
        <taxon>Bacteria</taxon>
        <taxon>Bacillati</taxon>
        <taxon>Bacillota</taxon>
        <taxon>Bacilli</taxon>
        <taxon>Bacillales</taxon>
        <taxon>Paenibacillaceae</taxon>
        <taxon>Paenibacillus</taxon>
    </lineage>
</organism>
<keyword evidence="4 8" id="KW-0812">Transmembrane</keyword>
<evidence type="ECO:0000256" key="5">
    <source>
        <dbReference type="ARBA" id="ARBA00022970"/>
    </source>
</evidence>
<evidence type="ECO:0000259" key="9">
    <source>
        <dbReference type="PROSITE" id="PS50928"/>
    </source>
</evidence>
<keyword evidence="5" id="KW-0029">Amino-acid transport</keyword>
<dbReference type="CDD" id="cd06261">
    <property type="entry name" value="TM_PBP2"/>
    <property type="match status" value="1"/>
</dbReference>
<feature type="transmembrane region" description="Helical" evidence="8">
    <location>
        <begin position="13"/>
        <end position="39"/>
    </location>
</feature>
<feature type="domain" description="ABC transmembrane type-1" evidence="9">
    <location>
        <begin position="17"/>
        <end position="204"/>
    </location>
</feature>
<name>A0ABU9DQZ4_9BACL</name>
<evidence type="ECO:0000256" key="3">
    <source>
        <dbReference type="ARBA" id="ARBA00022475"/>
    </source>
</evidence>
<dbReference type="InterPro" id="IPR010065">
    <property type="entry name" value="AA_ABC_transptr_permease_3TM"/>
</dbReference>
<dbReference type="PANTHER" id="PTHR30614">
    <property type="entry name" value="MEMBRANE COMPONENT OF AMINO ACID ABC TRANSPORTER"/>
    <property type="match status" value="1"/>
</dbReference>
<evidence type="ECO:0000256" key="6">
    <source>
        <dbReference type="ARBA" id="ARBA00022989"/>
    </source>
</evidence>
<dbReference type="SUPFAM" id="SSF161098">
    <property type="entry name" value="MetI-like"/>
    <property type="match status" value="1"/>
</dbReference>
<dbReference type="NCBIfam" id="TIGR01726">
    <property type="entry name" value="HEQRo_perm_3TM"/>
    <property type="match status" value="1"/>
</dbReference>
<evidence type="ECO:0000256" key="4">
    <source>
        <dbReference type="ARBA" id="ARBA00022692"/>
    </source>
</evidence>
<reference evidence="10 11" key="1">
    <citation type="submission" date="2024-04" db="EMBL/GenBank/DDBJ databases">
        <title>draft genome sequnece of Paenibacillus filicis.</title>
        <authorList>
            <person name="Kim D.-U."/>
        </authorList>
    </citation>
    <scope>NUCLEOTIDE SEQUENCE [LARGE SCALE GENOMIC DNA]</scope>
    <source>
        <strain evidence="10 11">KACC14197</strain>
    </source>
</reference>
<feature type="transmembrane region" description="Helical" evidence="8">
    <location>
        <begin position="186"/>
        <end position="206"/>
    </location>
</feature>
<evidence type="ECO:0000256" key="8">
    <source>
        <dbReference type="RuleBase" id="RU363032"/>
    </source>
</evidence>
<comment type="subcellular location">
    <subcellularLocation>
        <location evidence="1 8">Cell membrane</location>
        <topology evidence="1 8">Multi-pass membrane protein</topology>
    </subcellularLocation>
</comment>
<protein>
    <submittedName>
        <fullName evidence="10">Amino acid ABC transporter permease</fullName>
    </submittedName>
</protein>
<evidence type="ECO:0000256" key="2">
    <source>
        <dbReference type="ARBA" id="ARBA00022448"/>
    </source>
</evidence>
<keyword evidence="3" id="KW-1003">Cell membrane</keyword>
<keyword evidence="11" id="KW-1185">Reference proteome</keyword>
<dbReference type="Gene3D" id="1.10.3720.10">
    <property type="entry name" value="MetI-like"/>
    <property type="match status" value="1"/>
</dbReference>
<evidence type="ECO:0000256" key="7">
    <source>
        <dbReference type="ARBA" id="ARBA00023136"/>
    </source>
</evidence>
<evidence type="ECO:0000313" key="11">
    <source>
        <dbReference type="Proteomes" id="UP001469365"/>
    </source>
</evidence>
<comment type="caution">
    <text evidence="10">The sequence shown here is derived from an EMBL/GenBank/DDBJ whole genome shotgun (WGS) entry which is preliminary data.</text>
</comment>